<dbReference type="Gramene" id="TuG1812G0100001546.01.T01">
    <property type="protein sequence ID" value="TuG1812G0100001546.01.T01"/>
    <property type="gene ID" value="TuG1812G0100001546.01"/>
</dbReference>
<reference evidence="1" key="3">
    <citation type="submission" date="2022-06" db="UniProtKB">
        <authorList>
            <consortium name="EnsemblPlants"/>
        </authorList>
    </citation>
    <scope>IDENTIFICATION</scope>
</reference>
<accession>A0A8R7P055</accession>
<dbReference type="SUPFAM" id="SSF56219">
    <property type="entry name" value="DNase I-like"/>
    <property type="match status" value="1"/>
</dbReference>
<evidence type="ECO:0008006" key="3">
    <source>
        <dbReference type="Google" id="ProtNLM"/>
    </source>
</evidence>
<protein>
    <recommendedName>
        <fullName evidence="3">Endonuclease/exonuclease/phosphatase domain-containing protein</fullName>
    </recommendedName>
</protein>
<name>A0A8R7P055_TRIUA</name>
<dbReference type="InterPro" id="IPR036691">
    <property type="entry name" value="Endo/exonu/phosph_ase_sf"/>
</dbReference>
<sequence length="77" mass="8920">LYNLNIQTDDNWLIIGDFNFIRSTENRNMTGGDINDIFIFNEIIGHLGLLELPLKGRSFTWSNMQDSPIRATRLVLH</sequence>
<dbReference type="EnsemblPlants" id="TuG1812G0100001546.01.T01">
    <property type="protein sequence ID" value="TuG1812G0100001546.01.T01"/>
    <property type="gene ID" value="TuG1812G0100001546.01"/>
</dbReference>
<keyword evidence="2" id="KW-1185">Reference proteome</keyword>
<proteinExistence type="predicted"/>
<evidence type="ECO:0000313" key="1">
    <source>
        <dbReference type="EnsemblPlants" id="TuG1812G0100001546.01.T01"/>
    </source>
</evidence>
<dbReference type="Proteomes" id="UP000015106">
    <property type="component" value="Chromosome 1"/>
</dbReference>
<reference evidence="1" key="2">
    <citation type="submission" date="2018-03" db="EMBL/GenBank/DDBJ databases">
        <title>The Triticum urartu genome reveals the dynamic nature of wheat genome evolution.</title>
        <authorList>
            <person name="Ling H."/>
            <person name="Ma B."/>
            <person name="Shi X."/>
            <person name="Liu H."/>
            <person name="Dong L."/>
            <person name="Sun H."/>
            <person name="Cao Y."/>
            <person name="Gao Q."/>
            <person name="Zheng S."/>
            <person name="Li Y."/>
            <person name="Yu Y."/>
            <person name="Du H."/>
            <person name="Qi M."/>
            <person name="Li Y."/>
            <person name="Yu H."/>
            <person name="Cui Y."/>
            <person name="Wang N."/>
            <person name="Chen C."/>
            <person name="Wu H."/>
            <person name="Zhao Y."/>
            <person name="Zhang J."/>
            <person name="Li Y."/>
            <person name="Zhou W."/>
            <person name="Zhang B."/>
            <person name="Hu W."/>
            <person name="Eijk M."/>
            <person name="Tang J."/>
            <person name="Witsenboer H."/>
            <person name="Zhao S."/>
            <person name="Li Z."/>
            <person name="Zhang A."/>
            <person name="Wang D."/>
            <person name="Liang C."/>
        </authorList>
    </citation>
    <scope>NUCLEOTIDE SEQUENCE [LARGE SCALE GENOMIC DNA]</scope>
    <source>
        <strain evidence="1">cv. G1812</strain>
    </source>
</reference>
<evidence type="ECO:0000313" key="2">
    <source>
        <dbReference type="Proteomes" id="UP000015106"/>
    </source>
</evidence>
<organism evidence="1 2">
    <name type="scientific">Triticum urartu</name>
    <name type="common">Red wild einkorn</name>
    <name type="synonym">Crithodium urartu</name>
    <dbReference type="NCBI Taxonomy" id="4572"/>
    <lineage>
        <taxon>Eukaryota</taxon>
        <taxon>Viridiplantae</taxon>
        <taxon>Streptophyta</taxon>
        <taxon>Embryophyta</taxon>
        <taxon>Tracheophyta</taxon>
        <taxon>Spermatophyta</taxon>
        <taxon>Magnoliopsida</taxon>
        <taxon>Liliopsida</taxon>
        <taxon>Poales</taxon>
        <taxon>Poaceae</taxon>
        <taxon>BOP clade</taxon>
        <taxon>Pooideae</taxon>
        <taxon>Triticodae</taxon>
        <taxon>Triticeae</taxon>
        <taxon>Triticinae</taxon>
        <taxon>Triticum</taxon>
    </lineage>
</organism>
<reference evidence="2" key="1">
    <citation type="journal article" date="2013" name="Nature">
        <title>Draft genome of the wheat A-genome progenitor Triticum urartu.</title>
        <authorList>
            <person name="Ling H.Q."/>
            <person name="Zhao S."/>
            <person name="Liu D."/>
            <person name="Wang J."/>
            <person name="Sun H."/>
            <person name="Zhang C."/>
            <person name="Fan H."/>
            <person name="Li D."/>
            <person name="Dong L."/>
            <person name="Tao Y."/>
            <person name="Gao C."/>
            <person name="Wu H."/>
            <person name="Li Y."/>
            <person name="Cui Y."/>
            <person name="Guo X."/>
            <person name="Zheng S."/>
            <person name="Wang B."/>
            <person name="Yu K."/>
            <person name="Liang Q."/>
            <person name="Yang W."/>
            <person name="Lou X."/>
            <person name="Chen J."/>
            <person name="Feng M."/>
            <person name="Jian J."/>
            <person name="Zhang X."/>
            <person name="Luo G."/>
            <person name="Jiang Y."/>
            <person name="Liu J."/>
            <person name="Wang Z."/>
            <person name="Sha Y."/>
            <person name="Zhang B."/>
            <person name="Wu H."/>
            <person name="Tang D."/>
            <person name="Shen Q."/>
            <person name="Xue P."/>
            <person name="Zou S."/>
            <person name="Wang X."/>
            <person name="Liu X."/>
            <person name="Wang F."/>
            <person name="Yang Y."/>
            <person name="An X."/>
            <person name="Dong Z."/>
            <person name="Zhang K."/>
            <person name="Zhang X."/>
            <person name="Luo M.C."/>
            <person name="Dvorak J."/>
            <person name="Tong Y."/>
            <person name="Wang J."/>
            <person name="Yang H."/>
            <person name="Li Z."/>
            <person name="Wang D."/>
            <person name="Zhang A."/>
            <person name="Wang J."/>
        </authorList>
    </citation>
    <scope>NUCLEOTIDE SEQUENCE</scope>
    <source>
        <strain evidence="2">cv. G1812</strain>
    </source>
</reference>
<dbReference type="AlphaFoldDB" id="A0A8R7P055"/>